<evidence type="ECO:0000313" key="2">
    <source>
        <dbReference type="EMBL" id="KAJ8373096.1"/>
    </source>
</evidence>
<evidence type="ECO:0000313" key="3">
    <source>
        <dbReference type="Proteomes" id="UP001221898"/>
    </source>
</evidence>
<evidence type="ECO:0000256" key="1">
    <source>
        <dbReference type="SAM" id="MobiDB-lite"/>
    </source>
</evidence>
<accession>A0AAD7W1L4</accession>
<dbReference type="Proteomes" id="UP001221898">
    <property type="component" value="Unassembled WGS sequence"/>
</dbReference>
<name>A0AAD7W1L4_9TELE</name>
<protein>
    <submittedName>
        <fullName evidence="2">Uncharacterized protein</fullName>
    </submittedName>
</protein>
<feature type="region of interest" description="Disordered" evidence="1">
    <location>
        <begin position="1"/>
        <end position="117"/>
    </location>
</feature>
<proteinExistence type="predicted"/>
<organism evidence="2 3">
    <name type="scientific">Aldrovandia affinis</name>
    <dbReference type="NCBI Taxonomy" id="143900"/>
    <lineage>
        <taxon>Eukaryota</taxon>
        <taxon>Metazoa</taxon>
        <taxon>Chordata</taxon>
        <taxon>Craniata</taxon>
        <taxon>Vertebrata</taxon>
        <taxon>Euteleostomi</taxon>
        <taxon>Actinopterygii</taxon>
        <taxon>Neopterygii</taxon>
        <taxon>Teleostei</taxon>
        <taxon>Notacanthiformes</taxon>
        <taxon>Halosauridae</taxon>
        <taxon>Aldrovandia</taxon>
    </lineage>
</organism>
<dbReference type="EMBL" id="JAINUG010000374">
    <property type="protein sequence ID" value="KAJ8373096.1"/>
    <property type="molecule type" value="Genomic_DNA"/>
</dbReference>
<keyword evidence="3" id="KW-1185">Reference proteome</keyword>
<comment type="caution">
    <text evidence="2">The sequence shown here is derived from an EMBL/GenBank/DDBJ whole genome shotgun (WGS) entry which is preliminary data.</text>
</comment>
<sequence>MTAPGRNRRACEERPGHAASLRAQPRGGDLTHALRLPRRASINQRPRIVLAKQPLRSRPRDKGLTNAPAPGPSAQGRRAQKGGFALPPRVSSVSERLSTDGRPPGGENGGRGGNTPAHRYAVNTARVALQIATCRGLRPPRILPASYLPGTHRYTAQIY</sequence>
<gene>
    <name evidence="2" type="ORF">AAFF_G00271510</name>
</gene>
<dbReference type="AlphaFoldDB" id="A0AAD7W1L4"/>
<feature type="compositionally biased region" description="Gly residues" evidence="1">
    <location>
        <begin position="103"/>
        <end position="113"/>
    </location>
</feature>
<reference evidence="2" key="1">
    <citation type="journal article" date="2023" name="Science">
        <title>Genome structures resolve the early diversification of teleost fishes.</title>
        <authorList>
            <person name="Parey E."/>
            <person name="Louis A."/>
            <person name="Montfort J."/>
            <person name="Bouchez O."/>
            <person name="Roques C."/>
            <person name="Iampietro C."/>
            <person name="Lluch J."/>
            <person name="Castinel A."/>
            <person name="Donnadieu C."/>
            <person name="Desvignes T."/>
            <person name="Floi Bucao C."/>
            <person name="Jouanno E."/>
            <person name="Wen M."/>
            <person name="Mejri S."/>
            <person name="Dirks R."/>
            <person name="Jansen H."/>
            <person name="Henkel C."/>
            <person name="Chen W.J."/>
            <person name="Zahm M."/>
            <person name="Cabau C."/>
            <person name="Klopp C."/>
            <person name="Thompson A.W."/>
            <person name="Robinson-Rechavi M."/>
            <person name="Braasch I."/>
            <person name="Lecointre G."/>
            <person name="Bobe J."/>
            <person name="Postlethwait J.H."/>
            <person name="Berthelot C."/>
            <person name="Roest Crollius H."/>
            <person name="Guiguen Y."/>
        </authorList>
    </citation>
    <scope>NUCLEOTIDE SEQUENCE</scope>
    <source>
        <strain evidence="2">NC1722</strain>
    </source>
</reference>